<evidence type="ECO:0000313" key="11">
    <source>
        <dbReference type="EMBL" id="SUQ12859.1"/>
    </source>
</evidence>
<evidence type="ECO:0000256" key="2">
    <source>
        <dbReference type="ARBA" id="ARBA00007254"/>
    </source>
</evidence>
<dbReference type="EMBL" id="UHJJ01000002">
    <property type="protein sequence ID" value="SUQ12859.1"/>
    <property type="molecule type" value="Genomic_DNA"/>
</dbReference>
<evidence type="ECO:0000256" key="3">
    <source>
        <dbReference type="ARBA" id="ARBA00022448"/>
    </source>
</evidence>
<evidence type="ECO:0000256" key="6">
    <source>
        <dbReference type="ARBA" id="ARBA00022989"/>
    </source>
</evidence>
<dbReference type="AlphaFoldDB" id="A0A316A120"/>
<keyword evidence="12" id="KW-1185">Reference proteome</keyword>
<dbReference type="PRINTS" id="PR01264">
    <property type="entry name" value="MECHCHANNEL"/>
</dbReference>
<evidence type="ECO:0000256" key="8">
    <source>
        <dbReference type="ARBA" id="ARBA00023136"/>
    </source>
</evidence>
<dbReference type="InterPro" id="IPR037673">
    <property type="entry name" value="MSC/AndL"/>
</dbReference>
<evidence type="ECO:0000256" key="1">
    <source>
        <dbReference type="ARBA" id="ARBA00004651"/>
    </source>
</evidence>
<dbReference type="PROSITE" id="PS01327">
    <property type="entry name" value="MSCL"/>
    <property type="match status" value="1"/>
</dbReference>
<gene>
    <name evidence="10" type="primary">mscL</name>
    <name evidence="11" type="ORF">SAMN05216529_10274</name>
</gene>
<comment type="similarity">
    <text evidence="2 10">Belongs to the MscL family.</text>
</comment>
<dbReference type="HAMAP" id="MF_00115">
    <property type="entry name" value="MscL"/>
    <property type="match status" value="1"/>
</dbReference>
<dbReference type="InterPro" id="IPR001185">
    <property type="entry name" value="MS_channel"/>
</dbReference>
<keyword evidence="6 10" id="KW-1133">Transmembrane helix</keyword>
<dbReference type="GO" id="GO:0008381">
    <property type="term" value="F:mechanosensitive monoatomic ion channel activity"/>
    <property type="evidence" value="ECO:0007669"/>
    <property type="project" value="UniProtKB-UniRule"/>
</dbReference>
<protein>
    <recommendedName>
        <fullName evidence="10">Large-conductance mechanosensitive channel</fullName>
    </recommendedName>
</protein>
<evidence type="ECO:0000256" key="9">
    <source>
        <dbReference type="ARBA" id="ARBA00023303"/>
    </source>
</evidence>
<keyword evidence="7 10" id="KW-0406">Ion transport</keyword>
<evidence type="ECO:0000256" key="5">
    <source>
        <dbReference type="ARBA" id="ARBA00022692"/>
    </source>
</evidence>
<dbReference type="InterPro" id="IPR019823">
    <property type="entry name" value="Mechanosensitive_channel_CS"/>
</dbReference>
<sequence>MKKFMEEFKAFISRGNVMDMAVGIIIGGAFTSIVSSLVEDIINPVLGLFGGMNLDKISVKLFGEVTLNYGKFIASIINFLLMSFVLFLIIRTVNKAASRMAVKQEEEEKITTKTCPFCKTEIAVDASRCPHCTSMLVE</sequence>
<feature type="transmembrane region" description="Helical" evidence="10">
    <location>
        <begin position="20"/>
        <end position="38"/>
    </location>
</feature>
<dbReference type="SUPFAM" id="SSF81330">
    <property type="entry name" value="Gated mechanosensitive channel"/>
    <property type="match status" value="1"/>
</dbReference>
<comment type="subcellular location">
    <subcellularLocation>
        <location evidence="1 10">Cell membrane</location>
        <topology evidence="1 10">Multi-pass membrane protein</topology>
    </subcellularLocation>
</comment>
<dbReference type="GO" id="GO:0005886">
    <property type="term" value="C:plasma membrane"/>
    <property type="evidence" value="ECO:0007669"/>
    <property type="project" value="UniProtKB-SubCell"/>
</dbReference>
<evidence type="ECO:0000256" key="7">
    <source>
        <dbReference type="ARBA" id="ARBA00023065"/>
    </source>
</evidence>
<comment type="function">
    <text evidence="10">Channel that opens in response to stretch forces in the membrane lipid bilayer. May participate in the regulation of osmotic pressure changes within the cell.</text>
</comment>
<evidence type="ECO:0000313" key="12">
    <source>
        <dbReference type="Proteomes" id="UP000254051"/>
    </source>
</evidence>
<proteinExistence type="inferred from homology"/>
<name>A0A316A120_9FIRM</name>
<dbReference type="PANTHER" id="PTHR30266:SF2">
    <property type="entry name" value="LARGE-CONDUCTANCE MECHANOSENSITIVE CHANNEL"/>
    <property type="match status" value="1"/>
</dbReference>
<feature type="transmembrane region" description="Helical" evidence="10">
    <location>
        <begin position="72"/>
        <end position="90"/>
    </location>
</feature>
<evidence type="ECO:0000256" key="10">
    <source>
        <dbReference type="HAMAP-Rule" id="MF_00115"/>
    </source>
</evidence>
<organism evidence="11 12">
    <name type="scientific">Faecalicatena contorta</name>
    <dbReference type="NCBI Taxonomy" id="39482"/>
    <lineage>
        <taxon>Bacteria</taxon>
        <taxon>Bacillati</taxon>
        <taxon>Bacillota</taxon>
        <taxon>Clostridia</taxon>
        <taxon>Lachnospirales</taxon>
        <taxon>Lachnospiraceae</taxon>
        <taxon>Faecalicatena</taxon>
    </lineage>
</organism>
<dbReference type="Pfam" id="PF01741">
    <property type="entry name" value="MscL"/>
    <property type="match status" value="1"/>
</dbReference>
<dbReference type="PANTHER" id="PTHR30266">
    <property type="entry name" value="MECHANOSENSITIVE CHANNEL MSCL"/>
    <property type="match status" value="1"/>
</dbReference>
<keyword evidence="5 10" id="KW-0812">Transmembrane</keyword>
<dbReference type="InterPro" id="IPR036019">
    <property type="entry name" value="MscL_channel"/>
</dbReference>
<accession>A0A316A120</accession>
<keyword evidence="3 10" id="KW-0813">Transport</keyword>
<keyword evidence="8 10" id="KW-0472">Membrane</keyword>
<keyword evidence="9 10" id="KW-0407">Ion channel</keyword>
<dbReference type="Gene3D" id="1.10.1200.120">
    <property type="entry name" value="Large-conductance mechanosensitive channel, MscL, domain 1"/>
    <property type="match status" value="1"/>
</dbReference>
<dbReference type="RefSeq" id="WP_109708890.1">
    <property type="nucleotide sequence ID" value="NZ_QGDS01000002.1"/>
</dbReference>
<comment type="subunit">
    <text evidence="10">Homopentamer.</text>
</comment>
<keyword evidence="4 10" id="KW-1003">Cell membrane</keyword>
<dbReference type="NCBIfam" id="TIGR00220">
    <property type="entry name" value="mscL"/>
    <property type="match status" value="1"/>
</dbReference>
<dbReference type="Proteomes" id="UP000254051">
    <property type="component" value="Unassembled WGS sequence"/>
</dbReference>
<evidence type="ECO:0000256" key="4">
    <source>
        <dbReference type="ARBA" id="ARBA00022475"/>
    </source>
</evidence>
<reference evidence="12" key="1">
    <citation type="submission" date="2017-07" db="EMBL/GenBank/DDBJ databases">
        <authorList>
            <person name="Varghese N."/>
            <person name="Submissions S."/>
        </authorList>
    </citation>
    <scope>NUCLEOTIDE SEQUENCE [LARGE SCALE GENOMIC DNA]</scope>
    <source>
        <strain evidence="12">NLAE-zl-C134</strain>
    </source>
</reference>
<dbReference type="OrthoDB" id="9810350at2"/>